<keyword evidence="3" id="KW-1185">Reference proteome</keyword>
<dbReference type="Gene3D" id="3.80.10.10">
    <property type="entry name" value="Ribonuclease Inhibitor"/>
    <property type="match status" value="1"/>
</dbReference>
<proteinExistence type="predicted"/>
<gene>
    <name evidence="2" type="ORF">DFH08DRAFT_335794</name>
</gene>
<comment type="caution">
    <text evidence="2">The sequence shown here is derived from an EMBL/GenBank/DDBJ whole genome shotgun (WGS) entry which is preliminary data.</text>
</comment>
<dbReference type="Proteomes" id="UP001218218">
    <property type="component" value="Unassembled WGS sequence"/>
</dbReference>
<dbReference type="InterPro" id="IPR032675">
    <property type="entry name" value="LRR_dom_sf"/>
</dbReference>
<evidence type="ECO:0000313" key="2">
    <source>
        <dbReference type="EMBL" id="KAJ7326270.1"/>
    </source>
</evidence>
<dbReference type="SUPFAM" id="SSF52047">
    <property type="entry name" value="RNI-like"/>
    <property type="match status" value="1"/>
</dbReference>
<dbReference type="InterPro" id="IPR001810">
    <property type="entry name" value="F-box_dom"/>
</dbReference>
<reference evidence="2" key="1">
    <citation type="submission" date="2023-03" db="EMBL/GenBank/DDBJ databases">
        <title>Massive genome expansion in bonnet fungi (Mycena s.s.) driven by repeated elements and novel gene families across ecological guilds.</title>
        <authorList>
            <consortium name="Lawrence Berkeley National Laboratory"/>
            <person name="Harder C.B."/>
            <person name="Miyauchi S."/>
            <person name="Viragh M."/>
            <person name="Kuo A."/>
            <person name="Thoen E."/>
            <person name="Andreopoulos B."/>
            <person name="Lu D."/>
            <person name="Skrede I."/>
            <person name="Drula E."/>
            <person name="Henrissat B."/>
            <person name="Morin E."/>
            <person name="Kohler A."/>
            <person name="Barry K."/>
            <person name="LaButti K."/>
            <person name="Morin E."/>
            <person name="Salamov A."/>
            <person name="Lipzen A."/>
            <person name="Mereny Z."/>
            <person name="Hegedus B."/>
            <person name="Baldrian P."/>
            <person name="Stursova M."/>
            <person name="Weitz H."/>
            <person name="Taylor A."/>
            <person name="Grigoriev I.V."/>
            <person name="Nagy L.G."/>
            <person name="Martin F."/>
            <person name="Kauserud H."/>
        </authorList>
    </citation>
    <scope>NUCLEOTIDE SEQUENCE</scope>
    <source>
        <strain evidence="2">CBHHK002</strain>
    </source>
</reference>
<dbReference type="AlphaFoldDB" id="A0AAD6ZKG3"/>
<protein>
    <recommendedName>
        <fullName evidence="1">F-box domain-containing protein</fullName>
    </recommendedName>
</protein>
<organism evidence="2 3">
    <name type="scientific">Mycena albidolilacea</name>
    <dbReference type="NCBI Taxonomy" id="1033008"/>
    <lineage>
        <taxon>Eukaryota</taxon>
        <taxon>Fungi</taxon>
        <taxon>Dikarya</taxon>
        <taxon>Basidiomycota</taxon>
        <taxon>Agaricomycotina</taxon>
        <taxon>Agaricomycetes</taxon>
        <taxon>Agaricomycetidae</taxon>
        <taxon>Agaricales</taxon>
        <taxon>Marasmiineae</taxon>
        <taxon>Mycenaceae</taxon>
        <taxon>Mycena</taxon>
    </lineage>
</organism>
<dbReference type="EMBL" id="JARIHO010000042">
    <property type="protein sequence ID" value="KAJ7326270.1"/>
    <property type="molecule type" value="Genomic_DNA"/>
</dbReference>
<evidence type="ECO:0000259" key="1">
    <source>
        <dbReference type="Pfam" id="PF12937"/>
    </source>
</evidence>
<feature type="domain" description="F-box" evidence="1">
    <location>
        <begin position="101"/>
        <end position="159"/>
    </location>
</feature>
<name>A0AAD6ZKG3_9AGAR</name>
<sequence length="513" mass="57586">MNDYVGILEQIKRTKARHASYQKEISRLKRILAACPPPGQSVLSTREGKRTFRACKHACCDPSLCPPRASTEMLRLRRIIQQLQIRSREILQDLSLLLPPIRRLPPELLQMVFSFAVPDRFQLPLATRLTISAIQLAHVCSYWRTVALDTSRLWTNIFIPPRHQSSIALLEFYSSHAKTSPLTVHFHRSLARPILRKLLAHMSHRWHDVYLTVENSAFGALEVVRRKVPLLKSLSIYNESERDGTQTNDVFESAPALRRVVLTTSVGHVWPFSFVLPWEQLTSLTLVPISLSVFAECIQNCPHLLYFCASILPRPGEAAQQLAMAEPHHGRGHGTALRKLVVLGAGCQDVLLAHTFPRLRSLSIVLGGPLHPDFPAFLARAPRLEMLAVRGCDPGAASTTDLLVLLLAAPALRILHFRDWHTAVVTPRFDTPLGAPAPAVDDADPCDAVEPQSLAELGVERCAAFDEVELRRLIEMRGERNPYFDPYGIERARLLIEGVPFDAEAELDYLAYR</sequence>
<accession>A0AAD6ZKG3</accession>
<dbReference type="Pfam" id="PF12937">
    <property type="entry name" value="F-box-like"/>
    <property type="match status" value="1"/>
</dbReference>
<dbReference type="Gene3D" id="1.20.1280.50">
    <property type="match status" value="1"/>
</dbReference>
<evidence type="ECO:0000313" key="3">
    <source>
        <dbReference type="Proteomes" id="UP001218218"/>
    </source>
</evidence>